<reference evidence="2 3" key="1">
    <citation type="journal article" date="2019" name="Nat. Ecol. Evol.">
        <title>Megaphylogeny resolves global patterns of mushroom evolution.</title>
        <authorList>
            <person name="Varga T."/>
            <person name="Krizsan K."/>
            <person name="Foldi C."/>
            <person name="Dima B."/>
            <person name="Sanchez-Garcia M."/>
            <person name="Sanchez-Ramirez S."/>
            <person name="Szollosi G.J."/>
            <person name="Szarkandi J.G."/>
            <person name="Papp V."/>
            <person name="Albert L."/>
            <person name="Andreopoulos W."/>
            <person name="Angelini C."/>
            <person name="Antonin V."/>
            <person name="Barry K.W."/>
            <person name="Bougher N.L."/>
            <person name="Buchanan P."/>
            <person name="Buyck B."/>
            <person name="Bense V."/>
            <person name="Catcheside P."/>
            <person name="Chovatia M."/>
            <person name="Cooper J."/>
            <person name="Damon W."/>
            <person name="Desjardin D."/>
            <person name="Finy P."/>
            <person name="Geml J."/>
            <person name="Haridas S."/>
            <person name="Hughes K."/>
            <person name="Justo A."/>
            <person name="Karasinski D."/>
            <person name="Kautmanova I."/>
            <person name="Kiss B."/>
            <person name="Kocsube S."/>
            <person name="Kotiranta H."/>
            <person name="LaButti K.M."/>
            <person name="Lechner B.E."/>
            <person name="Liimatainen K."/>
            <person name="Lipzen A."/>
            <person name="Lukacs Z."/>
            <person name="Mihaltcheva S."/>
            <person name="Morgado L.N."/>
            <person name="Niskanen T."/>
            <person name="Noordeloos M.E."/>
            <person name="Ohm R.A."/>
            <person name="Ortiz-Santana B."/>
            <person name="Ovrebo C."/>
            <person name="Racz N."/>
            <person name="Riley R."/>
            <person name="Savchenko A."/>
            <person name="Shiryaev A."/>
            <person name="Soop K."/>
            <person name="Spirin V."/>
            <person name="Szebenyi C."/>
            <person name="Tomsovsky M."/>
            <person name="Tulloss R.E."/>
            <person name="Uehling J."/>
            <person name="Grigoriev I.V."/>
            <person name="Vagvolgyi C."/>
            <person name="Papp T."/>
            <person name="Martin F.M."/>
            <person name="Miettinen O."/>
            <person name="Hibbett D.S."/>
            <person name="Nagy L.G."/>
        </authorList>
    </citation>
    <scope>NUCLEOTIDE SEQUENCE [LARGE SCALE GENOMIC DNA]</scope>
    <source>
        <strain evidence="2 3">OMC1185</strain>
    </source>
</reference>
<accession>A0A5C3MYA9</accession>
<dbReference type="InterPro" id="IPR051678">
    <property type="entry name" value="AGP_Transferase"/>
</dbReference>
<dbReference type="Pfam" id="PF01636">
    <property type="entry name" value="APH"/>
    <property type="match status" value="1"/>
</dbReference>
<dbReference type="OrthoDB" id="10003767at2759"/>
<name>A0A5C3MYA9_9AGAM</name>
<dbReference type="Proteomes" id="UP000305948">
    <property type="component" value="Unassembled WGS sequence"/>
</dbReference>
<dbReference type="PANTHER" id="PTHR21310">
    <property type="entry name" value="AMINOGLYCOSIDE PHOSPHOTRANSFERASE-RELATED-RELATED"/>
    <property type="match status" value="1"/>
</dbReference>
<evidence type="ECO:0000259" key="1">
    <source>
        <dbReference type="Pfam" id="PF01636"/>
    </source>
</evidence>
<protein>
    <recommendedName>
        <fullName evidence="1">Aminoglycoside phosphotransferase domain-containing protein</fullName>
    </recommendedName>
</protein>
<evidence type="ECO:0000313" key="2">
    <source>
        <dbReference type="EMBL" id="TFK49156.1"/>
    </source>
</evidence>
<dbReference type="PANTHER" id="PTHR21310:SF13">
    <property type="entry name" value="AMINOGLYCOSIDE PHOSPHOTRANSFERASE DOMAIN-CONTAINING PROTEIN"/>
    <property type="match status" value="1"/>
</dbReference>
<dbReference type="Gene3D" id="3.30.200.20">
    <property type="entry name" value="Phosphorylase Kinase, domain 1"/>
    <property type="match status" value="1"/>
</dbReference>
<dbReference type="AlphaFoldDB" id="A0A5C3MYA9"/>
<feature type="domain" description="Aminoglycoside phosphotransferase" evidence="1">
    <location>
        <begin position="70"/>
        <end position="275"/>
    </location>
</feature>
<proteinExistence type="predicted"/>
<dbReference type="STRING" id="5364.A0A5C3MYA9"/>
<dbReference type="InterPro" id="IPR002575">
    <property type="entry name" value="Aminoglycoside_PTrfase"/>
</dbReference>
<sequence>MSSDPYFSIDDHVLVSRIEEHLSKPCKELVCYTSGSHHRIYRATLYDDTCVIARVHFPSLRRPGTGNGITPSGKMMSEIATMKFVKENTKIPVPEVLAYDSDEDGKVGGEGMLMEYVDGLDVQEAWQNMDEDQRALAVQAIADVWVELLGLRFSRIGSIWEDGRNGFKVGPMTFMPSNNIYTLSAPDPNKCGPFESPRDMNYKLSLHRDDAQLRHKDTVIQKIMDDGVLPELPDDHLSRIALEHKDMNYSNIVLDPMDPTTIKSVIDWEGARTVPLWAIQPRPFLDFDMPIMGEEDKKKYQRLFRSYVGEKVPDWLAATGEPGKTLRSYLGLAQRSTLLQAEEFFERGDRWQQGLDNLQ</sequence>
<dbReference type="EMBL" id="ML213517">
    <property type="protein sequence ID" value="TFK49156.1"/>
    <property type="molecule type" value="Genomic_DNA"/>
</dbReference>
<dbReference type="SUPFAM" id="SSF56112">
    <property type="entry name" value="Protein kinase-like (PK-like)"/>
    <property type="match status" value="1"/>
</dbReference>
<gene>
    <name evidence="2" type="ORF">OE88DRAFT_1737353</name>
</gene>
<dbReference type="InterPro" id="IPR011009">
    <property type="entry name" value="Kinase-like_dom_sf"/>
</dbReference>
<keyword evidence="3" id="KW-1185">Reference proteome</keyword>
<evidence type="ECO:0000313" key="3">
    <source>
        <dbReference type="Proteomes" id="UP000305948"/>
    </source>
</evidence>
<organism evidence="2 3">
    <name type="scientific">Heliocybe sulcata</name>
    <dbReference type="NCBI Taxonomy" id="5364"/>
    <lineage>
        <taxon>Eukaryota</taxon>
        <taxon>Fungi</taxon>
        <taxon>Dikarya</taxon>
        <taxon>Basidiomycota</taxon>
        <taxon>Agaricomycotina</taxon>
        <taxon>Agaricomycetes</taxon>
        <taxon>Gloeophyllales</taxon>
        <taxon>Gloeophyllaceae</taxon>
        <taxon>Heliocybe</taxon>
    </lineage>
</organism>